<keyword evidence="7" id="KW-1015">Disulfide bond</keyword>
<dbReference type="CDD" id="cd00637">
    <property type="entry name" value="7tm_classA_rhodopsin-like"/>
    <property type="match status" value="1"/>
</dbReference>
<evidence type="ECO:0000256" key="1">
    <source>
        <dbReference type="ARBA" id="ARBA00004651"/>
    </source>
</evidence>
<dbReference type="GeneID" id="116288063"/>
<feature type="domain" description="G-protein coupled receptors family 1 profile" evidence="13">
    <location>
        <begin position="53"/>
        <end position="314"/>
    </location>
</feature>
<dbReference type="SUPFAM" id="SSF81321">
    <property type="entry name" value="Family A G protein-coupled receptor-like"/>
    <property type="match status" value="1"/>
</dbReference>
<reference evidence="15" key="1">
    <citation type="submission" date="2025-08" db="UniProtKB">
        <authorList>
            <consortium name="RefSeq"/>
        </authorList>
    </citation>
    <scope>IDENTIFICATION</scope>
    <source>
        <tissue evidence="15">Tentacle</tissue>
    </source>
</reference>
<dbReference type="KEGG" id="aten:116288063"/>
<sequence length="421" mass="48718">MMALENNFSLIFSSSNSSTDKARQKFIFSPIDRSEKIIFSLVMSLLCCFAIVANATILYYSKRQGRRQIRQRRGTFKRSLTDHFVQSLAWTDFLCAITIPAIFIGQLFTQMALKEWSCKLLRYLTIFFPTVTLANLMVIGVERYIAVFYPFFSITKGNAKKGIFIAWIFGGFVTLIPTATYKVIRQDLGADTYTLICKYDRRVLLYKSLIMGFTLIVYIIPSLVLVVTSIRIIRFLSQRKLFRKKNIRTSWRLKKTSMFVKLIFSYVIPYFLYVIYVIIYMATDGELKHYDDFVIRRCSALLSFSNTVVNPIIFYSNMGGLRKMLRDSRFRYYITGHFRGNVVVRKDNTDSSPCRAIEHKRQTPVATLHPMAWKNRSRRNGIGLGRTNVVIPMGNDVSVHYNTHSAQVTTSSYSKRQAKNS</sequence>
<keyword evidence="6 12" id="KW-0472">Membrane</keyword>
<evidence type="ECO:0000256" key="6">
    <source>
        <dbReference type="ARBA" id="ARBA00023136"/>
    </source>
</evidence>
<keyword evidence="2" id="KW-1003">Cell membrane</keyword>
<dbReference type="InterPro" id="IPR017452">
    <property type="entry name" value="GPCR_Rhodpsn_7TM"/>
</dbReference>
<evidence type="ECO:0000259" key="13">
    <source>
        <dbReference type="PROSITE" id="PS50262"/>
    </source>
</evidence>
<dbReference type="GO" id="GO:0004930">
    <property type="term" value="F:G protein-coupled receptor activity"/>
    <property type="evidence" value="ECO:0007669"/>
    <property type="project" value="UniProtKB-KW"/>
</dbReference>
<keyword evidence="9" id="KW-0325">Glycoprotein</keyword>
<dbReference type="PANTHER" id="PTHR45695">
    <property type="entry name" value="LEUCOKININ RECEPTOR-RELATED"/>
    <property type="match status" value="1"/>
</dbReference>
<dbReference type="Proteomes" id="UP000515163">
    <property type="component" value="Unplaced"/>
</dbReference>
<keyword evidence="10 11" id="KW-0807">Transducer</keyword>
<evidence type="ECO:0000256" key="9">
    <source>
        <dbReference type="ARBA" id="ARBA00023180"/>
    </source>
</evidence>
<dbReference type="AlphaFoldDB" id="A0A6P8HDJ0"/>
<organism evidence="14 15">
    <name type="scientific">Actinia tenebrosa</name>
    <name type="common">Australian red waratah sea anemone</name>
    <dbReference type="NCBI Taxonomy" id="6105"/>
    <lineage>
        <taxon>Eukaryota</taxon>
        <taxon>Metazoa</taxon>
        <taxon>Cnidaria</taxon>
        <taxon>Anthozoa</taxon>
        <taxon>Hexacorallia</taxon>
        <taxon>Actiniaria</taxon>
        <taxon>Actiniidae</taxon>
        <taxon>Actinia</taxon>
    </lineage>
</organism>
<dbReference type="OrthoDB" id="10397189at2759"/>
<dbReference type="InParanoid" id="A0A6P8HDJ0"/>
<keyword evidence="3 11" id="KW-0812">Transmembrane</keyword>
<feature type="transmembrane region" description="Helical" evidence="12">
    <location>
        <begin position="37"/>
        <end position="60"/>
    </location>
</feature>
<dbReference type="InterPro" id="IPR000276">
    <property type="entry name" value="GPCR_Rhodpsn"/>
</dbReference>
<evidence type="ECO:0000256" key="12">
    <source>
        <dbReference type="SAM" id="Phobius"/>
    </source>
</evidence>
<evidence type="ECO:0000256" key="8">
    <source>
        <dbReference type="ARBA" id="ARBA00023170"/>
    </source>
</evidence>
<dbReference type="Gene3D" id="1.20.1070.10">
    <property type="entry name" value="Rhodopsin 7-helix transmembrane proteins"/>
    <property type="match status" value="1"/>
</dbReference>
<dbReference type="GO" id="GO:0005886">
    <property type="term" value="C:plasma membrane"/>
    <property type="evidence" value="ECO:0007669"/>
    <property type="project" value="UniProtKB-SubCell"/>
</dbReference>
<keyword evidence="14" id="KW-1185">Reference proteome</keyword>
<evidence type="ECO:0000256" key="2">
    <source>
        <dbReference type="ARBA" id="ARBA00022475"/>
    </source>
</evidence>
<dbReference type="PRINTS" id="PR00237">
    <property type="entry name" value="GPCRRHODOPSN"/>
</dbReference>
<name>A0A6P8HDJ0_ACTTE</name>
<feature type="transmembrane region" description="Helical" evidence="12">
    <location>
        <begin position="294"/>
        <end position="316"/>
    </location>
</feature>
<dbReference type="Pfam" id="PF00001">
    <property type="entry name" value="7tm_1"/>
    <property type="match status" value="1"/>
</dbReference>
<dbReference type="PANTHER" id="PTHR45695:SF23">
    <property type="entry name" value="GALANIN-LIKE G-PROTEIN COUPLED RECEPTOR NPR-9"/>
    <property type="match status" value="1"/>
</dbReference>
<evidence type="ECO:0000256" key="10">
    <source>
        <dbReference type="ARBA" id="ARBA00023224"/>
    </source>
</evidence>
<keyword evidence="8 11" id="KW-0675">Receptor</keyword>
<evidence type="ECO:0000313" key="15">
    <source>
        <dbReference type="RefSeq" id="XP_031550635.1"/>
    </source>
</evidence>
<proteinExistence type="inferred from homology"/>
<feature type="transmembrane region" description="Helical" evidence="12">
    <location>
        <begin position="120"/>
        <end position="141"/>
    </location>
</feature>
<evidence type="ECO:0000256" key="7">
    <source>
        <dbReference type="ARBA" id="ARBA00023157"/>
    </source>
</evidence>
<evidence type="ECO:0000256" key="5">
    <source>
        <dbReference type="ARBA" id="ARBA00023040"/>
    </source>
</evidence>
<dbReference type="PROSITE" id="PS00237">
    <property type="entry name" value="G_PROTEIN_RECEP_F1_1"/>
    <property type="match status" value="1"/>
</dbReference>
<feature type="transmembrane region" description="Helical" evidence="12">
    <location>
        <begin position="258"/>
        <end position="282"/>
    </location>
</feature>
<feature type="transmembrane region" description="Helical" evidence="12">
    <location>
        <begin position="162"/>
        <end position="184"/>
    </location>
</feature>
<comment type="subcellular location">
    <subcellularLocation>
        <location evidence="1">Cell membrane</location>
        <topology evidence="1">Multi-pass membrane protein</topology>
    </subcellularLocation>
</comment>
<keyword evidence="5 11" id="KW-0297">G-protein coupled receptor</keyword>
<accession>A0A6P8HDJ0</accession>
<evidence type="ECO:0000313" key="14">
    <source>
        <dbReference type="Proteomes" id="UP000515163"/>
    </source>
</evidence>
<feature type="transmembrane region" description="Helical" evidence="12">
    <location>
        <begin position="87"/>
        <end position="108"/>
    </location>
</feature>
<keyword evidence="4 12" id="KW-1133">Transmembrane helix</keyword>
<evidence type="ECO:0000256" key="3">
    <source>
        <dbReference type="ARBA" id="ARBA00022692"/>
    </source>
</evidence>
<protein>
    <submittedName>
        <fullName evidence="15">C-C chemokine receptor type 5-like</fullName>
    </submittedName>
</protein>
<evidence type="ECO:0000256" key="4">
    <source>
        <dbReference type="ARBA" id="ARBA00022989"/>
    </source>
</evidence>
<gene>
    <name evidence="15" type="primary">LOC116288063</name>
</gene>
<comment type="similarity">
    <text evidence="11">Belongs to the G-protein coupled receptor 1 family.</text>
</comment>
<evidence type="ECO:0000256" key="11">
    <source>
        <dbReference type="RuleBase" id="RU000688"/>
    </source>
</evidence>
<dbReference type="PROSITE" id="PS50262">
    <property type="entry name" value="G_PROTEIN_RECEP_F1_2"/>
    <property type="match status" value="1"/>
</dbReference>
<dbReference type="RefSeq" id="XP_031550635.1">
    <property type="nucleotide sequence ID" value="XM_031694775.1"/>
</dbReference>
<feature type="transmembrane region" description="Helical" evidence="12">
    <location>
        <begin position="204"/>
        <end position="237"/>
    </location>
</feature>